<dbReference type="EMBL" id="MPRK01000155">
    <property type="protein sequence ID" value="OOZ38841.1"/>
    <property type="molecule type" value="Genomic_DNA"/>
</dbReference>
<evidence type="ECO:0000256" key="1">
    <source>
        <dbReference type="ARBA" id="ARBA00022884"/>
    </source>
</evidence>
<dbReference type="SMART" id="SM01103">
    <property type="entry name" value="CRS1_YhbY"/>
    <property type="match status" value="1"/>
</dbReference>
<sequence>MTISASQKRHLRSLAHHLKPVVSVGQHGLSENVFAELEIALDFHELVKVKISGADREDKKTMIETISETCGAYLVQTIGHVAVFFRRNAKKPKVALPKE</sequence>
<name>A0A1T2L185_9GAMM</name>
<dbReference type="InterPro" id="IPR017924">
    <property type="entry name" value="RNA-binding_YhbY"/>
</dbReference>
<dbReference type="PANTHER" id="PTHR40065">
    <property type="entry name" value="RNA-BINDING PROTEIN YHBY"/>
    <property type="match status" value="1"/>
</dbReference>
<dbReference type="RefSeq" id="WP_078477225.1">
    <property type="nucleotide sequence ID" value="NZ_MPRK01000155.1"/>
</dbReference>
<dbReference type="InterPro" id="IPR051925">
    <property type="entry name" value="RNA-binding_domain"/>
</dbReference>
<dbReference type="SUPFAM" id="SSF75471">
    <property type="entry name" value="YhbY-like"/>
    <property type="match status" value="1"/>
</dbReference>
<gene>
    <name evidence="4" type="ORF">BOW52_08010</name>
</gene>
<dbReference type="NCBIfam" id="TIGR00253">
    <property type="entry name" value="RNA_bind_YhbY"/>
    <property type="match status" value="1"/>
</dbReference>
<dbReference type="Proteomes" id="UP000190198">
    <property type="component" value="Unassembled WGS sequence"/>
</dbReference>
<keyword evidence="1 2" id="KW-0694">RNA-binding</keyword>
<dbReference type="PANTHER" id="PTHR40065:SF3">
    <property type="entry name" value="RNA-BINDING PROTEIN YHBY"/>
    <property type="match status" value="1"/>
</dbReference>
<dbReference type="InterPro" id="IPR035920">
    <property type="entry name" value="YhbY-like_sf"/>
</dbReference>
<keyword evidence="5" id="KW-1185">Reference proteome</keyword>
<dbReference type="InterPro" id="IPR001890">
    <property type="entry name" value="RNA-binding_CRM"/>
</dbReference>
<evidence type="ECO:0000256" key="2">
    <source>
        <dbReference type="PROSITE-ProRule" id="PRU00626"/>
    </source>
</evidence>
<organism evidence="4 5">
    <name type="scientific">Solemya elarraichensis gill symbiont</name>
    <dbReference type="NCBI Taxonomy" id="1918949"/>
    <lineage>
        <taxon>Bacteria</taxon>
        <taxon>Pseudomonadati</taxon>
        <taxon>Pseudomonadota</taxon>
        <taxon>Gammaproteobacteria</taxon>
        <taxon>sulfur-oxidizing symbionts</taxon>
    </lineage>
</organism>
<evidence type="ECO:0000313" key="5">
    <source>
        <dbReference type="Proteomes" id="UP000190198"/>
    </source>
</evidence>
<evidence type="ECO:0000313" key="4">
    <source>
        <dbReference type="EMBL" id="OOZ38841.1"/>
    </source>
</evidence>
<dbReference type="OrthoDB" id="9797519at2"/>
<dbReference type="PROSITE" id="PS51295">
    <property type="entry name" value="CRM"/>
    <property type="match status" value="1"/>
</dbReference>
<protein>
    <submittedName>
        <fullName evidence="4">RNA-binding protein</fullName>
    </submittedName>
</protein>
<feature type="domain" description="CRM" evidence="3">
    <location>
        <begin position="1"/>
        <end position="97"/>
    </location>
</feature>
<proteinExistence type="predicted"/>
<dbReference type="AlphaFoldDB" id="A0A1T2L185"/>
<reference evidence="4 5" key="1">
    <citation type="submission" date="2016-11" db="EMBL/GenBank/DDBJ databases">
        <title>Mixed transmission modes and dynamic genome evolution in an obligate animal-bacterial symbiosis.</title>
        <authorList>
            <person name="Russell S.L."/>
            <person name="Corbett-Detig R.B."/>
            <person name="Cavanaugh C.M."/>
        </authorList>
    </citation>
    <scope>NUCLEOTIDE SEQUENCE [LARGE SCALE GENOMIC DNA]</scope>
    <source>
        <strain evidence="4">Sp-SM6</strain>
    </source>
</reference>
<accession>A0A1T2L185</accession>
<comment type="caution">
    <text evidence="4">The sequence shown here is derived from an EMBL/GenBank/DDBJ whole genome shotgun (WGS) entry which is preliminary data.</text>
</comment>
<dbReference type="Pfam" id="PF01985">
    <property type="entry name" value="CRS1_YhbY"/>
    <property type="match status" value="1"/>
</dbReference>
<evidence type="ECO:0000259" key="3">
    <source>
        <dbReference type="PROSITE" id="PS51295"/>
    </source>
</evidence>
<dbReference type="Gene3D" id="3.30.110.60">
    <property type="entry name" value="YhbY-like"/>
    <property type="match status" value="1"/>
</dbReference>
<dbReference type="GO" id="GO:0003723">
    <property type="term" value="F:RNA binding"/>
    <property type="evidence" value="ECO:0007669"/>
    <property type="project" value="UniProtKB-UniRule"/>
</dbReference>